<protein>
    <submittedName>
        <fullName evidence="2">Uncharacterized protein</fullName>
    </submittedName>
</protein>
<keyword evidence="1" id="KW-0812">Transmembrane</keyword>
<evidence type="ECO:0000256" key="1">
    <source>
        <dbReference type="SAM" id="Phobius"/>
    </source>
</evidence>
<sequence length="136" mass="16036">MNVVKYIIHVIIFAHLYNLILHRMNIVSIKLNCTRDSIYVVSHDSNFVHNYFPNNNTLQLQNVNYKIITCGEDNHYNSEYFKDVQKITFLVTFVKMLPFILSILIYLNYDKISNYLVEKTVSVVNPENFHMAPCIN</sequence>
<feature type="transmembrane region" description="Helical" evidence="1">
    <location>
        <begin position="6"/>
        <end position="22"/>
    </location>
</feature>
<organism evidence="2">
    <name type="scientific">Megaviridae environmental sample</name>
    <dbReference type="NCBI Taxonomy" id="1737588"/>
    <lineage>
        <taxon>Viruses</taxon>
        <taxon>Varidnaviria</taxon>
        <taxon>Bamfordvirae</taxon>
        <taxon>Nucleocytoviricota</taxon>
        <taxon>Megaviricetes</taxon>
        <taxon>Imitervirales</taxon>
        <taxon>Mimiviridae</taxon>
        <taxon>environmental samples</taxon>
    </lineage>
</organism>
<name>A0A5J6VKD0_9VIRU</name>
<keyword evidence="1" id="KW-0472">Membrane</keyword>
<accession>A0A5J6VKD0</accession>
<proteinExistence type="predicted"/>
<keyword evidence="1" id="KW-1133">Transmembrane helix</keyword>
<feature type="transmembrane region" description="Helical" evidence="1">
    <location>
        <begin position="87"/>
        <end position="109"/>
    </location>
</feature>
<reference evidence="2" key="1">
    <citation type="journal article" date="2019" name="Philos. Trans. R. Soc. Lond., B, Biol. Sci.">
        <title>Targeted metagenomic recovery of four divergent viruses reveals shared and distinctive characteristics of giant viruses of marine eukaryotes.</title>
        <authorList>
            <person name="Needham D.M."/>
            <person name="Poirier C."/>
            <person name="Hehenberger E."/>
            <person name="Jimenez V."/>
            <person name="Swalwell J.E."/>
            <person name="Santoro A.E."/>
            <person name="Worden A.Z."/>
        </authorList>
    </citation>
    <scope>NUCLEOTIDE SEQUENCE</scope>
    <source>
        <strain evidence="2">MPacV-611</strain>
    </source>
</reference>
<evidence type="ECO:0000313" key="2">
    <source>
        <dbReference type="EMBL" id="QFG74420.1"/>
    </source>
</evidence>
<dbReference type="EMBL" id="MN448287">
    <property type="protein sequence ID" value="QFG74420.1"/>
    <property type="molecule type" value="Genomic_DNA"/>
</dbReference>